<dbReference type="PANTHER" id="PTHR27000:SF803">
    <property type="entry name" value="RECEPTOR-LIKE PROTEIN 45"/>
    <property type="match status" value="1"/>
</dbReference>
<evidence type="ECO:0000256" key="6">
    <source>
        <dbReference type="ARBA" id="ARBA00022729"/>
    </source>
</evidence>
<dbReference type="FunFam" id="3.80.10.10:FF:000213">
    <property type="entry name" value="Tyrosine-sulfated glycopeptide receptor 1"/>
    <property type="match status" value="1"/>
</dbReference>
<organism evidence="14">
    <name type="scientific">Noccaea caerulescens</name>
    <name type="common">Alpine penny-cress</name>
    <name type="synonym">Thlaspi caerulescens</name>
    <dbReference type="NCBI Taxonomy" id="107243"/>
    <lineage>
        <taxon>Eukaryota</taxon>
        <taxon>Viridiplantae</taxon>
        <taxon>Streptophyta</taxon>
        <taxon>Embryophyta</taxon>
        <taxon>Tracheophyta</taxon>
        <taxon>Spermatophyta</taxon>
        <taxon>Magnoliopsida</taxon>
        <taxon>eudicotyledons</taxon>
        <taxon>Gunneridae</taxon>
        <taxon>Pentapetalae</taxon>
        <taxon>rosids</taxon>
        <taxon>malvids</taxon>
        <taxon>Brassicales</taxon>
        <taxon>Brassicaceae</taxon>
        <taxon>Coluteocarpeae</taxon>
        <taxon>Noccaea</taxon>
    </lineage>
</organism>
<dbReference type="SUPFAM" id="SSF52058">
    <property type="entry name" value="L domain-like"/>
    <property type="match status" value="2"/>
</dbReference>
<dbReference type="Pfam" id="PF00560">
    <property type="entry name" value="LRR_1"/>
    <property type="match status" value="9"/>
</dbReference>
<keyword evidence="10 14" id="KW-0675">Receptor</keyword>
<evidence type="ECO:0000256" key="8">
    <source>
        <dbReference type="ARBA" id="ARBA00022989"/>
    </source>
</evidence>
<dbReference type="FunFam" id="3.80.10.10:FF:000400">
    <property type="entry name" value="Nuclear pore complex protein NUP107"/>
    <property type="match status" value="1"/>
</dbReference>
<dbReference type="AlphaFoldDB" id="A0A1J3CQD5"/>
<sequence>MTNKLIPLLLFLFFALFLESCRCSYFHVDSPIDSLLEFRKSLEPHRERSRYQIHELSSWSRDKDYCSWAGVTCSDTSHDVISLVLEAKSLRSSLSSHVLFPLFRIKTLINLTMSSYPFTGEIPGQGLLNLKRLKTLRLENNSFSGLIPRELCSLSDLTELSLSRNNLVGEIPLELFELENLRDVDLSENNIFLRDVAKLTLTSRRRRRRRRSLSRLSLKSCNISGEFPLLLSQYTTLEVLDLSKNNLNGSFPEWLSRLDLQTLDLSSNKLTGSLPPRLFQSHKLKSLYLHGNAISGELPISIGEAISLEHLDLSWNHLNGSVPESVTRLGVLKTLDLSNNTLFGPLPVFSSHLLYVDLSRNRFTGSIPGTLIETVSTLNLGHNALSGNLPWNLSSSKLGMISDLNLQENNISGEIPMAISQLYQLRSLNLRRNSLTGKIPAHVSNLTQLKVLHLSYNGFTGEVPVTMLQNIPVINLGHNALSGNLPSKLKLSNSIRWEIVYLDLQGNNISGEIPTLVSVLFQLRFLNLRNNSLTGPIPCNISNQTQILDLSHNNLTGPIPPCLGSLYGMMKKPEVFGRTIPDELATVMEVIWKNAVQNLSAHQVGTYTLLDMSNNQLTGKVPDSLGFLTNLKTLNLSNNRLSGHIPDSLGDLTELESLDLSNNGFKGRIPQSFSDLKSLTVLVLSNNKLSGRIPTGPQMDRMNDPKNFANNSGLCGEQIQIQCEGKDLNQNAETTEEEAISWFSLPMVGSGYLVGFFFSTAFALQFADLVRIQKCVTNCWS</sequence>
<dbReference type="Gene3D" id="3.80.10.10">
    <property type="entry name" value="Ribonuclease Inhibitor"/>
    <property type="match status" value="3"/>
</dbReference>
<keyword evidence="9" id="KW-0472">Membrane</keyword>
<feature type="domain" description="Leucine-rich repeat-containing N-terminal plant-type" evidence="13">
    <location>
        <begin position="33"/>
        <end position="74"/>
    </location>
</feature>
<comment type="similarity">
    <text evidence="2">Belongs to the RLP family.</text>
</comment>
<keyword evidence="11" id="KW-0325">Glycoprotein</keyword>
<dbReference type="FunFam" id="3.80.10.10:FF:000095">
    <property type="entry name" value="LRR receptor-like serine/threonine-protein kinase GSO1"/>
    <property type="match status" value="1"/>
</dbReference>
<reference evidence="14" key="1">
    <citation type="submission" date="2016-07" db="EMBL/GenBank/DDBJ databases">
        <title>De novo transcriptome assembly of four accessions of the metal hyperaccumulator plant Noccaea caerulescens.</title>
        <authorList>
            <person name="Blande D."/>
            <person name="Halimaa P."/>
            <person name="Tervahauta A.I."/>
            <person name="Aarts M.G."/>
            <person name="Karenlampi S.O."/>
        </authorList>
    </citation>
    <scope>NUCLEOTIDE SEQUENCE</scope>
</reference>
<dbReference type="InterPro" id="IPR001611">
    <property type="entry name" value="Leu-rich_rpt"/>
</dbReference>
<evidence type="ECO:0000256" key="2">
    <source>
        <dbReference type="ARBA" id="ARBA00009592"/>
    </source>
</evidence>
<dbReference type="SMART" id="SM00369">
    <property type="entry name" value="LRR_TYP"/>
    <property type="match status" value="9"/>
</dbReference>
<evidence type="ECO:0000256" key="11">
    <source>
        <dbReference type="ARBA" id="ARBA00023180"/>
    </source>
</evidence>
<evidence type="ECO:0000256" key="10">
    <source>
        <dbReference type="ARBA" id="ARBA00023170"/>
    </source>
</evidence>
<dbReference type="GO" id="GO:0030154">
    <property type="term" value="P:cell differentiation"/>
    <property type="evidence" value="ECO:0007669"/>
    <property type="project" value="UniProtKB-ARBA"/>
</dbReference>
<dbReference type="Pfam" id="PF13855">
    <property type="entry name" value="LRR_8"/>
    <property type="match status" value="3"/>
</dbReference>
<dbReference type="PROSITE" id="PS51450">
    <property type="entry name" value="LRR"/>
    <property type="match status" value="2"/>
</dbReference>
<dbReference type="FunFam" id="3.80.10.10:FF:000041">
    <property type="entry name" value="LRR receptor-like serine/threonine-protein kinase ERECTA"/>
    <property type="match status" value="1"/>
</dbReference>
<evidence type="ECO:0000256" key="5">
    <source>
        <dbReference type="ARBA" id="ARBA00022692"/>
    </source>
</evidence>
<dbReference type="GO" id="GO:0005886">
    <property type="term" value="C:plasma membrane"/>
    <property type="evidence" value="ECO:0007669"/>
    <property type="project" value="UniProtKB-SubCell"/>
</dbReference>
<keyword evidence="4" id="KW-0433">Leucine-rich repeat</keyword>
<feature type="signal peptide" evidence="12">
    <location>
        <begin position="1"/>
        <end position="23"/>
    </location>
</feature>
<dbReference type="InterPro" id="IPR032675">
    <property type="entry name" value="LRR_dom_sf"/>
</dbReference>
<dbReference type="Pfam" id="PF08263">
    <property type="entry name" value="LRRNT_2"/>
    <property type="match status" value="1"/>
</dbReference>
<dbReference type="GO" id="GO:1905392">
    <property type="term" value="P:plant organ morphogenesis"/>
    <property type="evidence" value="ECO:0007669"/>
    <property type="project" value="UniProtKB-ARBA"/>
</dbReference>
<proteinExistence type="inferred from homology"/>
<dbReference type="InterPro" id="IPR003591">
    <property type="entry name" value="Leu-rich_rpt_typical-subtyp"/>
</dbReference>
<evidence type="ECO:0000313" key="14">
    <source>
        <dbReference type="EMBL" id="JAU06500.1"/>
    </source>
</evidence>
<comment type="subcellular location">
    <subcellularLocation>
        <location evidence="1">Cell membrane</location>
        <topology evidence="1">Single-pass type I membrane protein</topology>
    </subcellularLocation>
</comment>
<keyword evidence="6 12" id="KW-0732">Signal</keyword>
<gene>
    <name evidence="14" type="ORF">GA_TR2601_c0_g1_i1_g.8397</name>
</gene>
<evidence type="ECO:0000256" key="1">
    <source>
        <dbReference type="ARBA" id="ARBA00004251"/>
    </source>
</evidence>
<keyword evidence="7" id="KW-0677">Repeat</keyword>
<evidence type="ECO:0000256" key="9">
    <source>
        <dbReference type="ARBA" id="ARBA00023136"/>
    </source>
</evidence>
<feature type="chain" id="PRO_5009619908" evidence="12">
    <location>
        <begin position="24"/>
        <end position="781"/>
    </location>
</feature>
<evidence type="ECO:0000256" key="7">
    <source>
        <dbReference type="ARBA" id="ARBA00022737"/>
    </source>
</evidence>
<name>A0A1J3CQD5_NOCCA</name>
<dbReference type="PANTHER" id="PTHR27000">
    <property type="entry name" value="LEUCINE-RICH REPEAT RECEPTOR-LIKE PROTEIN KINASE FAMILY PROTEIN-RELATED"/>
    <property type="match status" value="1"/>
</dbReference>
<keyword evidence="5" id="KW-0812">Transmembrane</keyword>
<dbReference type="InterPro" id="IPR013210">
    <property type="entry name" value="LRR_N_plant-typ"/>
</dbReference>
<evidence type="ECO:0000256" key="12">
    <source>
        <dbReference type="SAM" id="SignalP"/>
    </source>
</evidence>
<accession>A0A1J3CQD5</accession>
<evidence type="ECO:0000256" key="3">
    <source>
        <dbReference type="ARBA" id="ARBA00022475"/>
    </source>
</evidence>
<keyword evidence="8" id="KW-1133">Transmembrane helix</keyword>
<dbReference type="PRINTS" id="PR00019">
    <property type="entry name" value="LEURICHRPT"/>
</dbReference>
<keyword evidence="3" id="KW-1003">Cell membrane</keyword>
<protein>
    <submittedName>
        <fullName evidence="14">Receptor-like protein 12</fullName>
    </submittedName>
</protein>
<dbReference type="EMBL" id="GEVI01025820">
    <property type="protein sequence ID" value="JAU06500.1"/>
    <property type="molecule type" value="Transcribed_RNA"/>
</dbReference>
<evidence type="ECO:0000256" key="4">
    <source>
        <dbReference type="ARBA" id="ARBA00022614"/>
    </source>
</evidence>
<evidence type="ECO:0000259" key="13">
    <source>
        <dbReference type="Pfam" id="PF08263"/>
    </source>
</evidence>